<dbReference type="OrthoDB" id="194358at2759"/>
<evidence type="ECO:0000256" key="1">
    <source>
        <dbReference type="SAM" id="Phobius"/>
    </source>
</evidence>
<evidence type="ECO:0000313" key="3">
    <source>
        <dbReference type="Proteomes" id="UP000018144"/>
    </source>
</evidence>
<sequence length="566" mass="65414">MSDQQGFALPTGVNWVERLKDNYTRYTRGPGFCYTQRRCNRTCINCSSEEMENLRNWLNKPFETTTVTEQHAPHDAVQRHSAPWTKQVLQTVNWGTISDTRAKFAFGLDYIVPISGMSLSGSNHLMITAHDPSDNRMIHHHLIPHRITVFVELDVQGQLKCHKTSVGSSQPSSPDSGFNNTIIIFEQTPDECYDFRNQTLLIQNLKALIMRRFPTSHSSQKKKETELPASGNDDAATITSLIIRHVWKEIGANWSSILQLSEQHLDILQDQFYDAPTDEQHAVTLWKNTAQWSKMKKLVNSHSECALGLERELLYISNWMESGNSIDQVRSILGVVQNRLEKLEKKIKEDLIVRTGYLSDLMYRIVGIRDTRDALASIFGMNVSTFQANPSILWYFVAAIPLMFCVFLAWYTSKYLFSDRNYTKYRYKHISADLSHEHPDLWNSNGPLELGKDSDYSTVARIKWDFVTRLWKSMTSRKLRESHFLTEGRRIGVLDRLQECILRKWTQQIKKRTTFKPERFIPKRFRTPNRTATGLTLSDGKNSVYRMQPPTGVVSRYVARGFGNER</sequence>
<keyword evidence="1" id="KW-0812">Transmembrane</keyword>
<evidence type="ECO:0000313" key="2">
    <source>
        <dbReference type="EMBL" id="CCX31522.2"/>
    </source>
</evidence>
<dbReference type="AlphaFoldDB" id="U4LIX8"/>
<name>U4LIX8_PYROM</name>
<proteinExistence type="predicted"/>
<gene>
    <name evidence="2" type="ORF">PCON_10871</name>
</gene>
<keyword evidence="1" id="KW-1133">Transmembrane helix</keyword>
<protein>
    <submittedName>
        <fullName evidence="2">Similar to CorA-like Mg2+ transporter family protein [Coccidioides posadasii C735 delta SOWgp] acc. no. XP_003066511</fullName>
    </submittedName>
</protein>
<dbReference type="Proteomes" id="UP000018144">
    <property type="component" value="Unassembled WGS sequence"/>
</dbReference>
<dbReference type="STRING" id="1076935.U4LIX8"/>
<reference evidence="2 3" key="1">
    <citation type="journal article" date="2013" name="PLoS Genet.">
        <title>The genome and development-dependent transcriptomes of Pyronema confluens: a window into fungal evolution.</title>
        <authorList>
            <person name="Traeger S."/>
            <person name="Altegoer F."/>
            <person name="Freitag M."/>
            <person name="Gabaldon T."/>
            <person name="Kempken F."/>
            <person name="Kumar A."/>
            <person name="Marcet-Houben M."/>
            <person name="Poggeler S."/>
            <person name="Stajich J.E."/>
            <person name="Nowrousian M."/>
        </authorList>
    </citation>
    <scope>NUCLEOTIDE SEQUENCE [LARGE SCALE GENOMIC DNA]</scope>
    <source>
        <strain evidence="3">CBS 100304</strain>
        <tissue evidence="2">Vegetative mycelium</tissue>
    </source>
</reference>
<accession>U4LIX8</accession>
<organism evidence="2 3">
    <name type="scientific">Pyronema omphalodes (strain CBS 100304)</name>
    <name type="common">Pyronema confluens</name>
    <dbReference type="NCBI Taxonomy" id="1076935"/>
    <lineage>
        <taxon>Eukaryota</taxon>
        <taxon>Fungi</taxon>
        <taxon>Dikarya</taxon>
        <taxon>Ascomycota</taxon>
        <taxon>Pezizomycotina</taxon>
        <taxon>Pezizomycetes</taxon>
        <taxon>Pezizales</taxon>
        <taxon>Pyronemataceae</taxon>
        <taxon>Pyronema</taxon>
    </lineage>
</organism>
<feature type="transmembrane region" description="Helical" evidence="1">
    <location>
        <begin position="392"/>
        <end position="411"/>
    </location>
</feature>
<keyword evidence="3" id="KW-1185">Reference proteome</keyword>
<dbReference type="eggNOG" id="ENOG502RJY5">
    <property type="taxonomic scope" value="Eukaryota"/>
</dbReference>
<dbReference type="EMBL" id="HF935604">
    <property type="protein sequence ID" value="CCX31522.2"/>
    <property type="molecule type" value="Genomic_DNA"/>
</dbReference>
<keyword evidence="1" id="KW-0472">Membrane</keyword>